<evidence type="ECO:0000313" key="3">
    <source>
        <dbReference type="Proteomes" id="UP000245207"/>
    </source>
</evidence>
<reference evidence="2 3" key="1">
    <citation type="journal article" date="2018" name="Mol. Plant">
        <title>The genome of Artemisia annua provides insight into the evolution of Asteraceae family and artemisinin biosynthesis.</title>
        <authorList>
            <person name="Shen Q."/>
            <person name="Zhang L."/>
            <person name="Liao Z."/>
            <person name="Wang S."/>
            <person name="Yan T."/>
            <person name="Shi P."/>
            <person name="Liu M."/>
            <person name="Fu X."/>
            <person name="Pan Q."/>
            <person name="Wang Y."/>
            <person name="Lv Z."/>
            <person name="Lu X."/>
            <person name="Zhang F."/>
            <person name="Jiang W."/>
            <person name="Ma Y."/>
            <person name="Chen M."/>
            <person name="Hao X."/>
            <person name="Li L."/>
            <person name="Tang Y."/>
            <person name="Lv G."/>
            <person name="Zhou Y."/>
            <person name="Sun X."/>
            <person name="Brodelius P.E."/>
            <person name="Rose J.K.C."/>
            <person name="Tang K."/>
        </authorList>
    </citation>
    <scope>NUCLEOTIDE SEQUENCE [LARGE SCALE GENOMIC DNA]</scope>
    <source>
        <strain evidence="3">cv. Huhao1</strain>
        <tissue evidence="2">Leaf</tissue>
    </source>
</reference>
<name>A0A2U1LHA4_ARTAN</name>
<proteinExistence type="inferred from homology"/>
<dbReference type="Proteomes" id="UP000245207">
    <property type="component" value="Unassembled WGS sequence"/>
</dbReference>
<dbReference type="InterPro" id="IPR025659">
    <property type="entry name" value="Tubby-like_C"/>
</dbReference>
<keyword evidence="3" id="KW-1185">Reference proteome</keyword>
<evidence type="ECO:0000256" key="1">
    <source>
        <dbReference type="ARBA" id="ARBA00005437"/>
    </source>
</evidence>
<dbReference type="AlphaFoldDB" id="A0A2U1LHA4"/>
<accession>A0A2U1LHA4</accession>
<dbReference type="PANTHER" id="PTHR31087">
    <property type="match status" value="1"/>
</dbReference>
<organism evidence="2 3">
    <name type="scientific">Artemisia annua</name>
    <name type="common">Sweet wormwood</name>
    <dbReference type="NCBI Taxonomy" id="35608"/>
    <lineage>
        <taxon>Eukaryota</taxon>
        <taxon>Viridiplantae</taxon>
        <taxon>Streptophyta</taxon>
        <taxon>Embryophyta</taxon>
        <taxon>Tracheophyta</taxon>
        <taxon>Spermatophyta</taxon>
        <taxon>Magnoliopsida</taxon>
        <taxon>eudicotyledons</taxon>
        <taxon>Gunneridae</taxon>
        <taxon>Pentapetalae</taxon>
        <taxon>asterids</taxon>
        <taxon>campanulids</taxon>
        <taxon>Asterales</taxon>
        <taxon>Asteraceae</taxon>
        <taxon>Asteroideae</taxon>
        <taxon>Anthemideae</taxon>
        <taxon>Artemisiinae</taxon>
        <taxon>Artemisia</taxon>
    </lineage>
</organism>
<dbReference type="Gene3D" id="2.40.160.200">
    <property type="entry name" value="LURP1-related"/>
    <property type="match status" value="1"/>
</dbReference>
<protein>
    <submittedName>
        <fullName evidence="2">LURP1-like domain-containing protein</fullName>
    </submittedName>
</protein>
<dbReference type="SUPFAM" id="SSF54518">
    <property type="entry name" value="Tubby C-terminal domain-like"/>
    <property type="match status" value="1"/>
</dbReference>
<dbReference type="PANTHER" id="PTHR31087:SF122">
    <property type="entry name" value="TUBBY-LIKE PROTEIN"/>
    <property type="match status" value="1"/>
</dbReference>
<comment type="caution">
    <text evidence="2">The sequence shown here is derived from an EMBL/GenBank/DDBJ whole genome shotgun (WGS) entry which is preliminary data.</text>
</comment>
<comment type="similarity">
    <text evidence="1">Belongs to the LOR family.</text>
</comment>
<sequence length="219" mass="24616">MMAQPSDPIPLSLPVSVIGSQFVAPYSLELIVEIFSKGNIVITDIDNRILLKVKPCDSSFHLQRFLVDPYDRPLVLLREKYLSEHKRWNVFRGESKVDSDLIFSTKTKHIESKTEVNVFLANKKSSKDYCDFKIEGNWSKKNCSIHMRGSSSPIAQIRTYQPLENARPAKGKFMVTIYPSVDYAFVVALIAILDGLKNSDTTDDVVEEVIGGVAEALFA</sequence>
<dbReference type="OrthoDB" id="97518at2759"/>
<dbReference type="Pfam" id="PF04525">
    <property type="entry name" value="LOR"/>
    <property type="match status" value="1"/>
</dbReference>
<dbReference type="InterPro" id="IPR007612">
    <property type="entry name" value="LOR"/>
</dbReference>
<gene>
    <name evidence="2" type="ORF">CTI12_AA452640</name>
</gene>
<dbReference type="STRING" id="35608.A0A2U1LHA4"/>
<dbReference type="EMBL" id="PKPP01009392">
    <property type="protein sequence ID" value="PWA48366.1"/>
    <property type="molecule type" value="Genomic_DNA"/>
</dbReference>
<dbReference type="InterPro" id="IPR038595">
    <property type="entry name" value="LOR_sf"/>
</dbReference>
<evidence type="ECO:0000313" key="2">
    <source>
        <dbReference type="EMBL" id="PWA48366.1"/>
    </source>
</evidence>